<dbReference type="InterPro" id="IPR036429">
    <property type="entry name" value="SpoA-like_sf"/>
</dbReference>
<feature type="domain" description="Flagellar motor switch protein FliN-like C-terminal" evidence="4">
    <location>
        <begin position="223"/>
        <end position="292"/>
    </location>
</feature>
<dbReference type="PANTHER" id="PTHR30034:SF5">
    <property type="entry name" value="SECRETION SYSTEM APPARATUS PROTEIN SSAQ"/>
    <property type="match status" value="1"/>
</dbReference>
<evidence type="ECO:0000256" key="3">
    <source>
        <dbReference type="ARBA" id="ARBA00023026"/>
    </source>
</evidence>
<gene>
    <name evidence="7" type="primary">spaO</name>
    <name evidence="7" type="ORF">PPN31114_02290</name>
</gene>
<dbReference type="GeneID" id="300404322"/>
<evidence type="ECO:0000313" key="8">
    <source>
        <dbReference type="Proteomes" id="UP000366945"/>
    </source>
</evidence>
<dbReference type="GO" id="GO:0071978">
    <property type="term" value="P:bacterial-type flagellum-dependent swarming motility"/>
    <property type="evidence" value="ECO:0007669"/>
    <property type="project" value="TreeGrafter"/>
</dbReference>
<sequence length="300" mass="33137">MLRLRRIDEGMSRLAQAEAVWRARGLRASLEPLPRTGTWICVQDAARTWQAWVEPGMWLEGVSHELASLACCADTERLAARLFASSARPLQMPAPELAYEALDVEAPIDGSALPEGTLLKVRASECPVWLARAPVVNDERVLDVDGVRFWLDAGLGTSRVCASTLHAVERGDVLLIRDLYRGLTCGGLTMGSYQVEEGALMLQTYTQPETAHPVRDEAPVATSLEQLPVDLVFVLQRHRLSLAELRQLWQNPVLPLLPEAERRVEVRANDALIARGELVQLDGRLGVEINEWFGGAGHVE</sequence>
<evidence type="ECO:0000256" key="1">
    <source>
        <dbReference type="ARBA" id="ARBA00009226"/>
    </source>
</evidence>
<evidence type="ECO:0000259" key="5">
    <source>
        <dbReference type="Pfam" id="PF26294"/>
    </source>
</evidence>
<dbReference type="InterPro" id="IPR058805">
    <property type="entry name" value="SpaO_FliMN_C_rel"/>
</dbReference>
<dbReference type="Proteomes" id="UP000366945">
    <property type="component" value="Unassembled WGS sequence"/>
</dbReference>
<dbReference type="AlphaFoldDB" id="A0A5E4UWF4"/>
<dbReference type="GO" id="GO:0050918">
    <property type="term" value="P:positive chemotaxis"/>
    <property type="evidence" value="ECO:0007669"/>
    <property type="project" value="TreeGrafter"/>
</dbReference>
<reference evidence="7 8" key="1">
    <citation type="submission" date="2019-08" db="EMBL/GenBank/DDBJ databases">
        <authorList>
            <person name="Peeters C."/>
        </authorList>
    </citation>
    <scope>NUCLEOTIDE SEQUENCE [LARGE SCALE GENOMIC DNA]</scope>
    <source>
        <strain evidence="7 8">LMG 31114</strain>
    </source>
</reference>
<dbReference type="RefSeq" id="WP_150679609.1">
    <property type="nucleotide sequence ID" value="NZ_CABPSK010000002.1"/>
</dbReference>
<evidence type="ECO:0000313" key="7">
    <source>
        <dbReference type="EMBL" id="VVE04236.1"/>
    </source>
</evidence>
<organism evidence="7 8">
    <name type="scientific">Pandoraea pneumonica</name>
    <dbReference type="NCBI Taxonomy" id="2508299"/>
    <lineage>
        <taxon>Bacteria</taxon>
        <taxon>Pseudomonadati</taxon>
        <taxon>Pseudomonadota</taxon>
        <taxon>Betaproteobacteria</taxon>
        <taxon>Burkholderiales</taxon>
        <taxon>Burkholderiaceae</taxon>
        <taxon>Pandoraea</taxon>
    </lineage>
</organism>
<dbReference type="PANTHER" id="PTHR30034">
    <property type="entry name" value="FLAGELLAR MOTOR SWITCH PROTEIN FLIM"/>
    <property type="match status" value="1"/>
</dbReference>
<keyword evidence="8" id="KW-1185">Reference proteome</keyword>
<dbReference type="Pfam" id="PF26294">
    <property type="entry name" value="SpaO_N"/>
    <property type="match status" value="1"/>
</dbReference>
<dbReference type="SUPFAM" id="SSF101801">
    <property type="entry name" value="Surface presentation of antigens (SPOA)"/>
    <property type="match status" value="1"/>
</dbReference>
<dbReference type="PRINTS" id="PR01339">
    <property type="entry name" value="TYPE3OMOPROT"/>
</dbReference>
<dbReference type="NCBIfam" id="TIGR02551">
    <property type="entry name" value="SpaO_YscQ"/>
    <property type="match status" value="1"/>
</dbReference>
<evidence type="ECO:0000256" key="2">
    <source>
        <dbReference type="ARBA" id="ARBA00021925"/>
    </source>
</evidence>
<evidence type="ECO:0000259" key="6">
    <source>
        <dbReference type="Pfam" id="PF26304"/>
    </source>
</evidence>
<name>A0A5E4UWF4_9BURK</name>
<dbReference type="OrthoDB" id="6561483at2"/>
<dbReference type="InterPro" id="IPR001543">
    <property type="entry name" value="FliN-like_C"/>
</dbReference>
<dbReference type="InterPro" id="IPR058804">
    <property type="entry name" value="SpaO_N"/>
</dbReference>
<dbReference type="Pfam" id="PF01052">
    <property type="entry name" value="FliMN_C"/>
    <property type="match status" value="1"/>
</dbReference>
<dbReference type="NCBIfam" id="NF006018">
    <property type="entry name" value="PRK08158.1"/>
    <property type="match status" value="1"/>
</dbReference>
<dbReference type="EMBL" id="CABPSK010000002">
    <property type="protein sequence ID" value="VVE04236.1"/>
    <property type="molecule type" value="Genomic_DNA"/>
</dbReference>
<dbReference type="Gene3D" id="2.30.330.10">
    <property type="entry name" value="SpoA-like"/>
    <property type="match status" value="1"/>
</dbReference>
<feature type="domain" description="SpaO N-terminal" evidence="5">
    <location>
        <begin position="4"/>
        <end position="134"/>
    </location>
</feature>
<proteinExistence type="inferred from homology"/>
<evidence type="ECO:0000259" key="4">
    <source>
        <dbReference type="Pfam" id="PF01052"/>
    </source>
</evidence>
<protein>
    <recommendedName>
        <fullName evidence="2">Surface presentation of antigens protein SpaO</fullName>
    </recommendedName>
</protein>
<comment type="similarity">
    <text evidence="1">Belongs to the FliN/MopA/SpaO family.</text>
</comment>
<dbReference type="Pfam" id="PF26304">
    <property type="entry name" value="FliMN_C_rel"/>
    <property type="match status" value="1"/>
</dbReference>
<accession>A0A5E4UWF4</accession>
<dbReference type="GO" id="GO:0030254">
    <property type="term" value="P:protein secretion by the type III secretion system"/>
    <property type="evidence" value="ECO:0007669"/>
    <property type="project" value="InterPro"/>
</dbReference>
<dbReference type="InterPro" id="IPR003283">
    <property type="entry name" value="T3SS_OMP_SpaO"/>
</dbReference>
<dbReference type="InterPro" id="IPR013385">
    <property type="entry name" value="T3SS_SpaO/YscQ/SpaO"/>
</dbReference>
<keyword evidence="3" id="KW-0843">Virulence</keyword>
<feature type="domain" description="SpaO FliM/N C-terminal related" evidence="6">
    <location>
        <begin position="147"/>
        <end position="204"/>
    </location>
</feature>